<evidence type="ECO:0000313" key="7">
    <source>
        <dbReference type="Proteomes" id="UP000316256"/>
    </source>
</evidence>
<dbReference type="Proteomes" id="UP000316256">
    <property type="component" value="Unassembled WGS sequence"/>
</dbReference>
<dbReference type="InterPro" id="IPR006530">
    <property type="entry name" value="YD"/>
</dbReference>
<dbReference type="Pfam" id="PF05593">
    <property type="entry name" value="RHS_repeat"/>
    <property type="match status" value="3"/>
</dbReference>
<dbReference type="RefSeq" id="WP_142102765.1">
    <property type="nucleotide sequence ID" value="NZ_VIGH01000010.1"/>
</dbReference>
<dbReference type="InterPro" id="IPR031325">
    <property type="entry name" value="RHS_repeat"/>
</dbReference>
<protein>
    <submittedName>
        <fullName evidence="6">RHS repeat protein</fullName>
    </submittedName>
</protein>
<reference evidence="6 7" key="1">
    <citation type="submission" date="2019-06" db="EMBL/GenBank/DDBJ databases">
        <title>Rhodococcus spaelei sp. nov., isolated from a cave.</title>
        <authorList>
            <person name="Lee S.D."/>
        </authorList>
    </citation>
    <scope>NUCLEOTIDE SEQUENCE [LARGE SCALE GENOMIC DNA]</scope>
    <source>
        <strain evidence="6 7">C9-5</strain>
    </source>
</reference>
<dbReference type="NCBIfam" id="TIGR03696">
    <property type="entry name" value="Rhs_assc_core"/>
    <property type="match status" value="1"/>
</dbReference>
<dbReference type="NCBIfam" id="TIGR01643">
    <property type="entry name" value="YD_repeat_2x"/>
    <property type="match status" value="13"/>
</dbReference>
<dbReference type="InterPro" id="IPR022385">
    <property type="entry name" value="Rhs_assc_core"/>
</dbReference>
<feature type="compositionally biased region" description="Basic and acidic residues" evidence="2">
    <location>
        <begin position="448"/>
        <end position="480"/>
    </location>
</feature>
<dbReference type="PANTHER" id="PTHR32305:SF15">
    <property type="entry name" value="PROTEIN RHSA-RELATED"/>
    <property type="match status" value="1"/>
</dbReference>
<keyword evidence="1" id="KW-0677">Repeat</keyword>
<dbReference type="EMBL" id="VIGH01000010">
    <property type="protein sequence ID" value="TQF65809.1"/>
    <property type="molecule type" value="Genomic_DNA"/>
</dbReference>
<feature type="domain" description="Putative T7SS secretion signal" evidence="4">
    <location>
        <begin position="22"/>
        <end position="251"/>
    </location>
</feature>
<feature type="domain" description="Teneurin-like YD-shell" evidence="5">
    <location>
        <begin position="1243"/>
        <end position="1490"/>
    </location>
</feature>
<evidence type="ECO:0000259" key="5">
    <source>
        <dbReference type="Pfam" id="PF25023"/>
    </source>
</evidence>
<evidence type="ECO:0000313" key="6">
    <source>
        <dbReference type="EMBL" id="TQF65809.1"/>
    </source>
</evidence>
<dbReference type="InterPro" id="IPR045351">
    <property type="entry name" value="DUF6531"/>
</dbReference>
<evidence type="ECO:0000256" key="1">
    <source>
        <dbReference type="ARBA" id="ARBA00022737"/>
    </source>
</evidence>
<dbReference type="Pfam" id="PF20148">
    <property type="entry name" value="DUF6531"/>
    <property type="match status" value="1"/>
</dbReference>
<dbReference type="SUPFAM" id="SSF50969">
    <property type="entry name" value="YVTN repeat-like/Quinoprotein amine dehydrogenase"/>
    <property type="match status" value="1"/>
</dbReference>
<proteinExistence type="predicted"/>
<feature type="region of interest" description="Disordered" evidence="2">
    <location>
        <begin position="392"/>
        <end position="480"/>
    </location>
</feature>
<evidence type="ECO:0000256" key="2">
    <source>
        <dbReference type="SAM" id="MobiDB-lite"/>
    </source>
</evidence>
<sequence>MSWLSDTWDDATGAINDAGDFVEDALESGVEKLGQAVDAGFDAAAGVARNLGAGGVADALTSAGDEIASRTGGPVDELELEQTDQPDKLIRGEPGAISDATSTLADLSRSIADTGQALATIDAADWTGSAADAFNSVYDQQPGLWRAAADAMTAAGQSLTSWRFTVEAAQARAAEAVAIWKRAEAEELAKKSGYAALSAEAQAGIPLVDTWTAMREEAREILRGARIDRDGGAGQVAESLGRATAAAPEEPPFTARMFADYSDTMDALTMGATNFTSGLVTGLSGIVAFVRAVDPTDRYNMTHPAEYAAAMSDLSAGLVAAATNPGAVVSAMLTDIRRHPFEFAGSLTGDAILTAATGGAGGAVAGVRMGERAAEFAVDASRTARLADGLVDEGSHLPTRLETSAPHPDSGEPHGVDAPGPEPHASPAAAGDGQSAPHTDQPNPGPQERAEADAGAHRTAEEAGVDSDRTSGQNCEDRDPVDVATGEFLLPDTDLTLPGVLPLTLARRHRSDYRFGRWFGPSWSATLDLRVVVEQSGVTFLGEDGVMLTYPHPEVGAEVLPAAGQRWPLTRTEAGGYRVHDPDRDVTWHFAPKTELGGLDGALGNLAISAITDRHRNRILFHYAADGAPVEVENSGGYRVLIDSSGGRITRLSVVDGDSAIVVRRFAYTGGHLTAVTNGDAGVTRYGYDDDGRMLTWLDANGNRMTNTYDDRGRVVVQRGTDGILDSTFDYAETADGAGRITAVTDSTGAVTTHGFDRDLRLRDLVDPAGGHTHTDYNSRREPLLVRTPDGATTRYLYTSDGDVARITRPDGRVIAIDYRAPKHPVAVRNPDGSVRTQEWDDDGNLATTVDEAGARTEYGYHPGGSLASVTGPHGAATFVDCDGVGLPAAVTDALGAVTRIRRDGFGRPVAVTDPTGAVTAYRWSAEGRLVEQTHPDGAVEAWEYDGEGNLLAHTDPLGAVTTHEYGAFDLPAARTDPDGSVTRYSWDTERRLVAVTNPLGETWTYRYDRAGRLIAETDFGGATTTYTHDAIGRVATATPATGVTRRHSYDELGRLTGIRADSGEFLAFGHDPVGRMTSAVSGAAETPVHAIEFGYTATGQLRSQTVDDLSAMRFEHDAAGRRSRRYSPSGGDTGWRWDPSGRLAALTADGHHLDFTHDPLGAVTGWKVGELAVTRSHTARGQLAAQTVTARPAPVLNLGLGTDGGPGPAVLRQDVYEYRPDGYLSSHTTVRGDAADPDRVLRRDYALDPVGRVTALTRNSGAVESYTYDRLGNVVTAESGADRREYRGNRLIRDGRHRYRYDAAGRLVRKTTTRISRTPDVWHYRYNAFDQLVGVTTPDGQRWRYTYDALGRRTTKARLGGDGEVVESTRYTWDGTQLVEQTHAGTTTRWNYQPGTHTPLTQASSQGEVDVEFYAIVTDLVGTPVQLVEPGAAETVGTAAASLWGRTTWHGEAGTPLRFPGQYFDNETGLHYNLHRYYDPGTARYVTQDPLGLAPSPNPNAYPHNPTVWTDPLGLVPEACGSGTTTDVSATVNQVEQIDPRPVKPEHALDRWNDFLGPGEHTATNPRTGMPDPDRITSADGSRSIRFGGHEMNSSPTKFHYHEEVWSFSPVANSWSLDNTVVRVPFPKGAW</sequence>
<name>A0A541B0G1_9NOCA</name>
<gene>
    <name evidence="6" type="ORF">FK531_20510</name>
</gene>
<evidence type="ECO:0000259" key="4">
    <source>
        <dbReference type="Pfam" id="PF21725"/>
    </source>
</evidence>
<accession>A0A541B0G1</accession>
<dbReference type="OrthoDB" id="9765204at2"/>
<organism evidence="6 7">
    <name type="scientific">Rhodococcus spelaei</name>
    <dbReference type="NCBI Taxonomy" id="2546320"/>
    <lineage>
        <taxon>Bacteria</taxon>
        <taxon>Bacillati</taxon>
        <taxon>Actinomycetota</taxon>
        <taxon>Actinomycetes</taxon>
        <taxon>Mycobacteriales</taxon>
        <taxon>Nocardiaceae</taxon>
        <taxon>Rhodococcus</taxon>
    </lineage>
</organism>
<evidence type="ECO:0000259" key="3">
    <source>
        <dbReference type="Pfam" id="PF20148"/>
    </source>
</evidence>
<comment type="caution">
    <text evidence="6">The sequence shown here is derived from an EMBL/GenBank/DDBJ whole genome shotgun (WGS) entry which is preliminary data.</text>
</comment>
<dbReference type="InterPro" id="IPR056823">
    <property type="entry name" value="TEN-like_YD-shell"/>
</dbReference>
<dbReference type="PANTHER" id="PTHR32305">
    <property type="match status" value="1"/>
</dbReference>
<dbReference type="Gene3D" id="2.180.10.10">
    <property type="entry name" value="RHS repeat-associated core"/>
    <property type="match status" value="3"/>
</dbReference>
<feature type="domain" description="DUF6531" evidence="3">
    <location>
        <begin position="479"/>
        <end position="550"/>
    </location>
</feature>
<keyword evidence="7" id="KW-1185">Reference proteome</keyword>
<dbReference type="Pfam" id="PF25023">
    <property type="entry name" value="TEN_YD-shell"/>
    <property type="match status" value="1"/>
</dbReference>
<dbReference type="InterPro" id="IPR049082">
    <property type="entry name" value="T7SS_signal"/>
</dbReference>
<dbReference type="Pfam" id="PF21725">
    <property type="entry name" value="T7SS_signal"/>
    <property type="match status" value="1"/>
</dbReference>
<dbReference type="InterPro" id="IPR011044">
    <property type="entry name" value="Quino_amine_DH_bsu"/>
</dbReference>
<dbReference type="InterPro" id="IPR050708">
    <property type="entry name" value="T6SS_VgrG/RHS"/>
</dbReference>